<dbReference type="Pfam" id="PF12401">
    <property type="entry name" value="FhaA_N"/>
    <property type="match status" value="1"/>
</dbReference>
<name>A0A921GDH8_9ACTN</name>
<dbReference type="Gene3D" id="3.30.2320.60">
    <property type="entry name" value="FhaA, phosphopeptide-binding domain (DUF3662)"/>
    <property type="match status" value="1"/>
</dbReference>
<dbReference type="SMART" id="SM00240">
    <property type="entry name" value="FHA"/>
    <property type="match status" value="1"/>
</dbReference>
<dbReference type="EMBL" id="DYWQ01000052">
    <property type="protein sequence ID" value="HJF44807.1"/>
    <property type="molecule type" value="Genomic_DNA"/>
</dbReference>
<accession>A0A921GDH8</accession>
<dbReference type="Proteomes" id="UP000697330">
    <property type="component" value="Unassembled WGS sequence"/>
</dbReference>
<evidence type="ECO:0000256" key="1">
    <source>
        <dbReference type="ARBA" id="ARBA00022553"/>
    </source>
</evidence>
<dbReference type="RefSeq" id="WP_274958767.1">
    <property type="nucleotide sequence ID" value="NZ_DYWQ01000052.1"/>
</dbReference>
<dbReference type="AlphaFoldDB" id="A0A921GDH8"/>
<dbReference type="InterPro" id="IPR000253">
    <property type="entry name" value="FHA_dom"/>
</dbReference>
<dbReference type="InterPro" id="IPR008984">
    <property type="entry name" value="SMAD_FHA_dom_sf"/>
</dbReference>
<dbReference type="Pfam" id="PF00498">
    <property type="entry name" value="FHA"/>
    <property type="match status" value="1"/>
</dbReference>
<dbReference type="InterPro" id="IPR050923">
    <property type="entry name" value="Cell_Proc_Reg/RNA_Proc"/>
</dbReference>
<reference evidence="4" key="2">
    <citation type="submission" date="2021-09" db="EMBL/GenBank/DDBJ databases">
        <authorList>
            <person name="Gilroy R."/>
        </authorList>
    </citation>
    <scope>NUCLEOTIDE SEQUENCE</scope>
    <source>
        <strain evidence="4">CHK124-7917</strain>
    </source>
</reference>
<protein>
    <submittedName>
        <fullName evidence="4">DUF3662 and FHA domain-containing protein</fullName>
    </submittedName>
</protein>
<dbReference type="PANTHER" id="PTHR23308">
    <property type="entry name" value="NUCLEAR INHIBITOR OF PROTEIN PHOSPHATASE-1"/>
    <property type="match status" value="1"/>
</dbReference>
<feature type="domain" description="FHA" evidence="3">
    <location>
        <begin position="311"/>
        <end position="361"/>
    </location>
</feature>
<dbReference type="SUPFAM" id="SSF49879">
    <property type="entry name" value="SMAD/FHA domain"/>
    <property type="match status" value="1"/>
</dbReference>
<dbReference type="InterPro" id="IPR022128">
    <property type="entry name" value="FhaA_N"/>
</dbReference>
<dbReference type="CDD" id="cd00060">
    <property type="entry name" value="FHA"/>
    <property type="match status" value="1"/>
</dbReference>
<dbReference type="InterPro" id="IPR042287">
    <property type="entry name" value="FhaA_N_sf"/>
</dbReference>
<reference evidence="4" key="1">
    <citation type="journal article" date="2021" name="PeerJ">
        <title>Extensive microbial diversity within the chicken gut microbiome revealed by metagenomics and culture.</title>
        <authorList>
            <person name="Gilroy R."/>
            <person name="Ravi A."/>
            <person name="Getino M."/>
            <person name="Pursley I."/>
            <person name="Horton D.L."/>
            <person name="Alikhan N.F."/>
            <person name="Baker D."/>
            <person name="Gharbi K."/>
            <person name="Hall N."/>
            <person name="Watson M."/>
            <person name="Adriaenssens E.M."/>
            <person name="Foster-Nyarko E."/>
            <person name="Jarju S."/>
            <person name="Secka A."/>
            <person name="Antonio M."/>
            <person name="Oren A."/>
            <person name="Chaudhuri R.R."/>
            <person name="La Ragione R."/>
            <person name="Hildebrand F."/>
            <person name="Pallen M.J."/>
        </authorList>
    </citation>
    <scope>NUCLEOTIDE SEQUENCE</scope>
    <source>
        <strain evidence="4">CHK124-7917</strain>
    </source>
</reference>
<proteinExistence type="predicted"/>
<comment type="caution">
    <text evidence="4">The sequence shown here is derived from an EMBL/GenBank/DDBJ whole genome shotgun (WGS) entry which is preliminary data.</text>
</comment>
<feature type="region of interest" description="Disordered" evidence="2">
    <location>
        <begin position="139"/>
        <end position="184"/>
    </location>
</feature>
<sequence>MSFLSDFEGRISSVFGAAPQGYTEPFSFKKLAKRAAREMENETYEIDGVDTAPALYTVLVSSSDDSLMRPLYEQITYEISSFVTAQAQKKGYAFVGSPLVRFMVDPSQRSGKFAVFAENVDARTLNRLREEERAFLAGNSSAGGAAAKINRRGPQPRPTRRQSERVMPVAPHEPEPRPSLSDSEAGLEVMPAEFDDVAGPVASASESTPMPVAAAGTPLVAPAAQPAAIPVPQTQRRNVPLVDMRRGVGADAVAGIAGAVPGAAAVASSVPAPTPVPAPAPAAPAEDESVATCLLIDRQTGRTFSAKAPATVIGRERSQAGVVLRDPNVSRRHAQLSFDGRDWHITDLNSTNGTLVNDVDVQDCVLRDGDLITLGLVNLEFREMRA</sequence>
<evidence type="ECO:0000313" key="5">
    <source>
        <dbReference type="Proteomes" id="UP000697330"/>
    </source>
</evidence>
<gene>
    <name evidence="4" type="ORF">K8U72_03360</name>
</gene>
<dbReference type="PROSITE" id="PS50006">
    <property type="entry name" value="FHA_DOMAIN"/>
    <property type="match status" value="1"/>
</dbReference>
<evidence type="ECO:0000313" key="4">
    <source>
        <dbReference type="EMBL" id="HJF44807.1"/>
    </source>
</evidence>
<keyword evidence="1" id="KW-0597">Phosphoprotein</keyword>
<evidence type="ECO:0000259" key="3">
    <source>
        <dbReference type="PROSITE" id="PS50006"/>
    </source>
</evidence>
<organism evidence="4 5">
    <name type="scientific">Thermophilibacter provencensis</name>
    <dbReference type="NCBI Taxonomy" id="1852386"/>
    <lineage>
        <taxon>Bacteria</taxon>
        <taxon>Bacillati</taxon>
        <taxon>Actinomycetota</taxon>
        <taxon>Coriobacteriia</taxon>
        <taxon>Coriobacteriales</taxon>
        <taxon>Atopobiaceae</taxon>
        <taxon>Thermophilibacter</taxon>
    </lineage>
</organism>
<evidence type="ECO:0000256" key="2">
    <source>
        <dbReference type="SAM" id="MobiDB-lite"/>
    </source>
</evidence>
<dbReference type="Gene3D" id="2.60.200.20">
    <property type="match status" value="1"/>
</dbReference>